<dbReference type="GO" id="GO:0022857">
    <property type="term" value="F:transmembrane transporter activity"/>
    <property type="evidence" value="ECO:0007669"/>
    <property type="project" value="InterPro"/>
</dbReference>
<dbReference type="NCBIfam" id="TIGR01726">
    <property type="entry name" value="HEQRo_perm_3TM"/>
    <property type="match status" value="1"/>
</dbReference>
<protein>
    <submittedName>
        <fullName evidence="11">Ectoine/hydroxyectoine ABC transporter permease subunit EhuC</fullName>
    </submittedName>
</protein>
<dbReference type="InterPro" id="IPR014342">
    <property type="entry name" value="Ectoine_EhuC"/>
</dbReference>
<dbReference type="InterPro" id="IPR043429">
    <property type="entry name" value="ArtM/GltK/GlnP/TcyL/YhdX-like"/>
</dbReference>
<feature type="transmembrane region" description="Helical" evidence="9">
    <location>
        <begin position="12"/>
        <end position="33"/>
    </location>
</feature>
<dbReference type="RefSeq" id="WP_149297542.1">
    <property type="nucleotide sequence ID" value="NZ_CP043473.1"/>
</dbReference>
<evidence type="ECO:0000256" key="5">
    <source>
        <dbReference type="ARBA" id="ARBA00022692"/>
    </source>
</evidence>
<dbReference type="InterPro" id="IPR010065">
    <property type="entry name" value="AA_ABC_transptr_permease_3TM"/>
</dbReference>
<dbReference type="PANTHER" id="PTHR30614">
    <property type="entry name" value="MEMBRANE COMPONENT OF AMINO ACID ABC TRANSPORTER"/>
    <property type="match status" value="1"/>
</dbReference>
<accession>A0A5C1DLK5</accession>
<proteinExistence type="inferred from homology"/>
<evidence type="ECO:0000256" key="1">
    <source>
        <dbReference type="ARBA" id="ARBA00004429"/>
    </source>
</evidence>
<evidence type="ECO:0000256" key="8">
    <source>
        <dbReference type="ARBA" id="ARBA00023136"/>
    </source>
</evidence>
<organism evidence="11 12">
    <name type="scientific">Chromobacterium paludis</name>
    <dbReference type="NCBI Taxonomy" id="2605945"/>
    <lineage>
        <taxon>Bacteria</taxon>
        <taxon>Pseudomonadati</taxon>
        <taxon>Pseudomonadota</taxon>
        <taxon>Betaproteobacteria</taxon>
        <taxon>Neisseriales</taxon>
        <taxon>Chromobacteriaceae</taxon>
        <taxon>Chromobacterium</taxon>
    </lineage>
</organism>
<dbReference type="EMBL" id="CP043473">
    <property type="protein sequence ID" value="QEL56668.1"/>
    <property type="molecule type" value="Genomic_DNA"/>
</dbReference>
<evidence type="ECO:0000256" key="2">
    <source>
        <dbReference type="ARBA" id="ARBA00010072"/>
    </source>
</evidence>
<dbReference type="SUPFAM" id="SSF161098">
    <property type="entry name" value="MetI-like"/>
    <property type="match status" value="1"/>
</dbReference>
<keyword evidence="8 9" id="KW-0472">Membrane</keyword>
<dbReference type="GO" id="GO:0006865">
    <property type="term" value="P:amino acid transport"/>
    <property type="evidence" value="ECO:0007669"/>
    <property type="project" value="UniProtKB-KW"/>
</dbReference>
<evidence type="ECO:0000256" key="3">
    <source>
        <dbReference type="ARBA" id="ARBA00022448"/>
    </source>
</evidence>
<dbReference type="InterPro" id="IPR035906">
    <property type="entry name" value="MetI-like_sf"/>
</dbReference>
<keyword evidence="5 9" id="KW-0812">Transmembrane</keyword>
<dbReference type="CDD" id="cd06261">
    <property type="entry name" value="TM_PBP2"/>
    <property type="match status" value="1"/>
</dbReference>
<dbReference type="GO" id="GO:0043190">
    <property type="term" value="C:ATP-binding cassette (ABC) transporter complex"/>
    <property type="evidence" value="ECO:0007669"/>
    <property type="project" value="InterPro"/>
</dbReference>
<sequence>MWETLSSLLAGAQVTALLAIYSSALGAALSFGFGLGKLSRHAAARLLSTVYIEVFRGTSLLVQLFWIFFALPLLGLTLEPMTAGVAALALNIGAYGAEVVRGAVQAVPKAQHEAARALNFTPRQAMWHVALPQALPEMLPPFGNLAVQNLKDTALVSLITLSDLAFRAESLRNLSQRSAEIYSLTLLIYFGMALLLAALFKRMERRMGRWKTRRAG</sequence>
<feature type="transmembrane region" description="Helical" evidence="9">
    <location>
        <begin position="181"/>
        <end position="200"/>
    </location>
</feature>
<name>A0A5C1DLK5_9NEIS</name>
<evidence type="ECO:0000259" key="10">
    <source>
        <dbReference type="PROSITE" id="PS50928"/>
    </source>
</evidence>
<keyword evidence="4" id="KW-1003">Cell membrane</keyword>
<dbReference type="PROSITE" id="PS50928">
    <property type="entry name" value="ABC_TM1"/>
    <property type="match status" value="1"/>
</dbReference>
<keyword evidence="6" id="KW-0029">Amino-acid transport</keyword>
<dbReference type="Pfam" id="PF00528">
    <property type="entry name" value="BPD_transp_1"/>
    <property type="match status" value="1"/>
</dbReference>
<evidence type="ECO:0000256" key="4">
    <source>
        <dbReference type="ARBA" id="ARBA00022475"/>
    </source>
</evidence>
<evidence type="ECO:0000256" key="6">
    <source>
        <dbReference type="ARBA" id="ARBA00022970"/>
    </source>
</evidence>
<gene>
    <name evidence="11" type="primary">ehuC</name>
    <name evidence="11" type="ORF">FYK34_14410</name>
</gene>
<dbReference type="KEGG" id="chrm:FYK34_14410"/>
<feature type="domain" description="ABC transmembrane type-1" evidence="10">
    <location>
        <begin position="12"/>
        <end position="200"/>
    </location>
</feature>
<dbReference type="Proteomes" id="UP000322079">
    <property type="component" value="Chromosome"/>
</dbReference>
<evidence type="ECO:0000256" key="9">
    <source>
        <dbReference type="RuleBase" id="RU363032"/>
    </source>
</evidence>
<comment type="similarity">
    <text evidence="2">Belongs to the binding-protein-dependent transport system permease family. HisMQ subfamily.</text>
</comment>
<keyword evidence="3 9" id="KW-0813">Transport</keyword>
<dbReference type="NCBIfam" id="TIGR03004">
    <property type="entry name" value="ectoine_ehuC"/>
    <property type="match status" value="1"/>
</dbReference>
<reference evidence="11 12" key="1">
    <citation type="submission" date="2019-08" db="EMBL/GenBank/DDBJ databases">
        <title>Chromobacterium paludis, a novel bacterium isolated from a Maryland marsh pond.</title>
        <authorList>
            <person name="Blackburn M.B."/>
            <person name="Gundersen-Rindal D.E."/>
        </authorList>
    </citation>
    <scope>NUCLEOTIDE SEQUENCE [LARGE SCALE GENOMIC DNA]</scope>
    <source>
        <strain evidence="12">IIBBL 257-1</strain>
    </source>
</reference>
<dbReference type="AlphaFoldDB" id="A0A5C1DLK5"/>
<evidence type="ECO:0000313" key="12">
    <source>
        <dbReference type="Proteomes" id="UP000322079"/>
    </source>
</evidence>
<dbReference type="PANTHER" id="PTHR30614:SF0">
    <property type="entry name" value="L-CYSTINE TRANSPORT SYSTEM PERMEASE PROTEIN TCYL"/>
    <property type="match status" value="1"/>
</dbReference>
<evidence type="ECO:0000256" key="7">
    <source>
        <dbReference type="ARBA" id="ARBA00022989"/>
    </source>
</evidence>
<comment type="subcellular location">
    <subcellularLocation>
        <location evidence="1">Cell inner membrane</location>
        <topology evidence="1">Multi-pass membrane protein</topology>
    </subcellularLocation>
    <subcellularLocation>
        <location evidence="9">Cell membrane</location>
        <topology evidence="9">Multi-pass membrane protein</topology>
    </subcellularLocation>
</comment>
<keyword evidence="12" id="KW-1185">Reference proteome</keyword>
<dbReference type="Gene3D" id="1.10.3720.10">
    <property type="entry name" value="MetI-like"/>
    <property type="match status" value="1"/>
</dbReference>
<keyword evidence="7 9" id="KW-1133">Transmembrane helix</keyword>
<feature type="transmembrane region" description="Helical" evidence="9">
    <location>
        <begin position="54"/>
        <end position="74"/>
    </location>
</feature>
<evidence type="ECO:0000313" key="11">
    <source>
        <dbReference type="EMBL" id="QEL56668.1"/>
    </source>
</evidence>
<dbReference type="InterPro" id="IPR000515">
    <property type="entry name" value="MetI-like"/>
</dbReference>